<evidence type="ECO:0000313" key="8">
    <source>
        <dbReference type="EMBL" id="GKV16727.1"/>
    </source>
</evidence>
<proteinExistence type="predicted"/>
<dbReference type="InterPro" id="IPR004332">
    <property type="entry name" value="Transposase_MuDR"/>
</dbReference>
<keyword evidence="9" id="KW-1185">Reference proteome</keyword>
<evidence type="ECO:0000259" key="6">
    <source>
        <dbReference type="Pfam" id="PF10551"/>
    </source>
</evidence>
<dbReference type="AlphaFoldDB" id="A0AAV5JYR0"/>
<dbReference type="Pfam" id="PF10551">
    <property type="entry name" value="MULE"/>
    <property type="match status" value="1"/>
</dbReference>
<dbReference type="PANTHER" id="PTHR31973:SF189">
    <property type="entry name" value="TRANSPOSASE, MUDR, PLANT, MULE TRANSPOSASE DOMAIN PROTEIN-RELATED"/>
    <property type="match status" value="1"/>
</dbReference>
<evidence type="ECO:0000259" key="7">
    <source>
        <dbReference type="Pfam" id="PF26130"/>
    </source>
</evidence>
<dbReference type="EMBL" id="BPVZ01000046">
    <property type="protein sequence ID" value="GKV16727.1"/>
    <property type="molecule type" value="Genomic_DNA"/>
</dbReference>
<dbReference type="PANTHER" id="PTHR31973">
    <property type="entry name" value="POLYPROTEIN, PUTATIVE-RELATED"/>
    <property type="match status" value="1"/>
</dbReference>
<evidence type="ECO:0000256" key="4">
    <source>
        <dbReference type="SAM" id="MobiDB-lite"/>
    </source>
</evidence>
<feature type="domain" description="Transposase MuDR plant" evidence="5">
    <location>
        <begin position="367"/>
        <end position="423"/>
    </location>
</feature>
<name>A0AAV5JYR0_9ROSI</name>
<dbReference type="InterPro" id="IPR058594">
    <property type="entry name" value="PB1-like_dom_pln"/>
</dbReference>
<feature type="domain" description="MULE transposase" evidence="6">
    <location>
        <begin position="561"/>
        <end position="656"/>
    </location>
</feature>
<protein>
    <recommendedName>
        <fullName evidence="10">Transposase</fullName>
    </recommendedName>
</protein>
<evidence type="ECO:0000256" key="2">
    <source>
        <dbReference type="ARBA" id="ARBA00023125"/>
    </source>
</evidence>
<gene>
    <name evidence="8" type="ORF">SLEP1_g27326</name>
</gene>
<keyword evidence="1" id="KW-0815">Transposition</keyword>
<organism evidence="8 9">
    <name type="scientific">Rubroshorea leprosula</name>
    <dbReference type="NCBI Taxonomy" id="152421"/>
    <lineage>
        <taxon>Eukaryota</taxon>
        <taxon>Viridiplantae</taxon>
        <taxon>Streptophyta</taxon>
        <taxon>Embryophyta</taxon>
        <taxon>Tracheophyta</taxon>
        <taxon>Spermatophyta</taxon>
        <taxon>Magnoliopsida</taxon>
        <taxon>eudicotyledons</taxon>
        <taxon>Gunneridae</taxon>
        <taxon>Pentapetalae</taxon>
        <taxon>rosids</taxon>
        <taxon>malvids</taxon>
        <taxon>Malvales</taxon>
        <taxon>Dipterocarpaceae</taxon>
        <taxon>Rubroshorea</taxon>
    </lineage>
</organism>
<keyword evidence="2" id="KW-0238">DNA-binding</keyword>
<feature type="compositionally biased region" description="Acidic residues" evidence="4">
    <location>
        <begin position="164"/>
        <end position="176"/>
    </location>
</feature>
<reference evidence="8 9" key="1">
    <citation type="journal article" date="2021" name="Commun. Biol.">
        <title>The genome of Shorea leprosula (Dipterocarpaceae) highlights the ecological relevance of drought in aseasonal tropical rainforests.</title>
        <authorList>
            <person name="Ng K.K.S."/>
            <person name="Kobayashi M.J."/>
            <person name="Fawcett J.A."/>
            <person name="Hatakeyama M."/>
            <person name="Paape T."/>
            <person name="Ng C.H."/>
            <person name="Ang C.C."/>
            <person name="Tnah L.H."/>
            <person name="Lee C.T."/>
            <person name="Nishiyama T."/>
            <person name="Sese J."/>
            <person name="O'Brien M.J."/>
            <person name="Copetti D."/>
            <person name="Mohd Noor M.I."/>
            <person name="Ong R.C."/>
            <person name="Putra M."/>
            <person name="Sireger I.Z."/>
            <person name="Indrioko S."/>
            <person name="Kosugi Y."/>
            <person name="Izuno A."/>
            <person name="Isagi Y."/>
            <person name="Lee S.L."/>
            <person name="Shimizu K.K."/>
        </authorList>
    </citation>
    <scope>NUCLEOTIDE SEQUENCE [LARGE SCALE GENOMIC DNA]</scope>
    <source>
        <strain evidence="8">214</strain>
    </source>
</reference>
<dbReference type="InterPro" id="IPR018289">
    <property type="entry name" value="MULE_transposase_dom"/>
</dbReference>
<evidence type="ECO:0008006" key="10">
    <source>
        <dbReference type="Google" id="ProtNLM"/>
    </source>
</evidence>
<dbReference type="GO" id="GO:0003677">
    <property type="term" value="F:DNA binding"/>
    <property type="evidence" value="ECO:0007669"/>
    <property type="project" value="UniProtKB-KW"/>
</dbReference>
<dbReference type="Pfam" id="PF26130">
    <property type="entry name" value="PB1-like"/>
    <property type="match status" value="1"/>
</dbReference>
<feature type="region of interest" description="Disordered" evidence="4">
    <location>
        <begin position="304"/>
        <end position="331"/>
    </location>
</feature>
<evidence type="ECO:0000313" key="9">
    <source>
        <dbReference type="Proteomes" id="UP001054252"/>
    </source>
</evidence>
<dbReference type="GO" id="GO:0004803">
    <property type="term" value="F:transposase activity"/>
    <property type="evidence" value="ECO:0007669"/>
    <property type="project" value="InterPro"/>
</dbReference>
<evidence type="ECO:0000256" key="3">
    <source>
        <dbReference type="ARBA" id="ARBA00023172"/>
    </source>
</evidence>
<dbReference type="Proteomes" id="UP001054252">
    <property type="component" value="Unassembled WGS sequence"/>
</dbReference>
<sequence>MTIYHGGTFEPSPPIDYVGCKLSSFGVHEEKVSVAEIISMVHGLGYENVFANSIYYKSPLLKLEELKSLIHPDCIDDIVSIIWKTCEVELYVDHDSGGQNSVDKLVGDVHGFGKGINEIINEDVGAITQDANEIPAPIKHHYDFAAHAYTDDSTNDSINDFIDEEKESESELEDDFASPVGTDKDDEECVAIFNKAKSLLISTRAVNLVEYRGEKQTVIEEHGEGEEQQVGTGATSNHSIDALTFNPSTEAATSNISNVDKERARKERAAALSRRYKTLNIAKVAVKGPATSTFTSHVLQSQLPIDNHQYSDEEDKDNEGRNSDDPGCLYLDPSSEEEDEFNVAIDLPPMGPTAIYFNPEWEVPWFEVGMRFTNANQFKDAIRKYSIMKRCKLKPIKNEPRRLRYRCTGVGCDWEIFASMDNKANCILVKTYKIEHGCSQTSKIFAMTMHELAKYWKRRIRETPFIACKFMMEQTYAELRVAVHFDKCVRAKRMVMKKLQGNFKDEYAMLPSYGAYLSSLNPGNTIEIVKDMNENGECVFERIYVCLGVVKEGWKNGCRYVLEVDGCFLKGVCKGVLLSVVGRDGNNQMYPVAWAIVEGENMDSWEWFFWLLRTDLDLDSGKNFTLISDEHVGIKHARDAVFPDSEHRYCARHIYCNLAKRSNVHKTDEFKIAFWNCAKSTFPEIWRENMVKLRVVSDEGYA</sequence>
<dbReference type="PROSITE" id="PS01007">
    <property type="entry name" value="TRANSPOSASE_MUTATOR"/>
    <property type="match status" value="1"/>
</dbReference>
<evidence type="ECO:0000256" key="1">
    <source>
        <dbReference type="ARBA" id="ARBA00022578"/>
    </source>
</evidence>
<dbReference type="GO" id="GO:0006313">
    <property type="term" value="P:DNA transposition"/>
    <property type="evidence" value="ECO:0007669"/>
    <property type="project" value="InterPro"/>
</dbReference>
<feature type="region of interest" description="Disordered" evidence="4">
    <location>
        <begin position="164"/>
        <end position="183"/>
    </location>
</feature>
<dbReference type="InterPro" id="IPR001207">
    <property type="entry name" value="Transposase_mutator"/>
</dbReference>
<feature type="domain" description="PB1-like" evidence="7">
    <location>
        <begin position="2"/>
        <end position="94"/>
    </location>
</feature>
<evidence type="ECO:0000259" key="5">
    <source>
        <dbReference type="Pfam" id="PF03108"/>
    </source>
</evidence>
<keyword evidence="3" id="KW-0233">DNA recombination</keyword>
<comment type="caution">
    <text evidence="8">The sequence shown here is derived from an EMBL/GenBank/DDBJ whole genome shotgun (WGS) entry which is preliminary data.</text>
</comment>
<accession>A0AAV5JYR0</accession>
<dbReference type="Pfam" id="PF03108">
    <property type="entry name" value="DBD_Tnp_Mut"/>
    <property type="match status" value="1"/>
</dbReference>